<gene>
    <name evidence="2" type="ORF">QC763_0063590</name>
</gene>
<evidence type="ECO:0000256" key="1">
    <source>
        <dbReference type="SAM" id="MobiDB-lite"/>
    </source>
</evidence>
<dbReference type="RefSeq" id="XP_062765510.1">
    <property type="nucleotide sequence ID" value="XM_062905890.1"/>
</dbReference>
<evidence type="ECO:0000313" key="3">
    <source>
        <dbReference type="Proteomes" id="UP001326199"/>
    </source>
</evidence>
<dbReference type="GeneID" id="87925983"/>
<feature type="compositionally biased region" description="Polar residues" evidence="1">
    <location>
        <begin position="188"/>
        <end position="205"/>
    </location>
</feature>
<feature type="region of interest" description="Disordered" evidence="1">
    <location>
        <begin position="179"/>
        <end position="212"/>
    </location>
</feature>
<feature type="compositionally biased region" description="Basic and acidic residues" evidence="1">
    <location>
        <begin position="274"/>
        <end position="286"/>
    </location>
</feature>
<protein>
    <submittedName>
        <fullName evidence="2">Uncharacterized protein</fullName>
    </submittedName>
</protein>
<feature type="compositionally biased region" description="Basic and acidic residues" evidence="1">
    <location>
        <begin position="233"/>
        <end position="247"/>
    </location>
</feature>
<feature type="compositionally biased region" description="Polar residues" evidence="1">
    <location>
        <begin position="261"/>
        <end position="273"/>
    </location>
</feature>
<reference evidence="2 3" key="1">
    <citation type="journal article" date="2023" name="bioRxiv">
        <title>High-quality genome assemblies of four members of thePodospora anserinaspecies complex.</title>
        <authorList>
            <person name="Ament-Velasquez S.L."/>
            <person name="Vogan A.A."/>
            <person name="Wallerman O."/>
            <person name="Hartmann F."/>
            <person name="Gautier V."/>
            <person name="Silar P."/>
            <person name="Giraud T."/>
            <person name="Johannesson H."/>
        </authorList>
    </citation>
    <scope>NUCLEOTIDE SEQUENCE [LARGE SCALE GENOMIC DNA]</scope>
    <source>
        <strain evidence="2 3">CBS 411.78</strain>
    </source>
</reference>
<name>A0ABR0HCG7_9PEZI</name>
<dbReference type="EMBL" id="JAFFHB010000005">
    <property type="protein sequence ID" value="KAK4665544.1"/>
    <property type="molecule type" value="Genomic_DNA"/>
</dbReference>
<comment type="caution">
    <text evidence="2">The sequence shown here is derived from an EMBL/GenBank/DDBJ whole genome shotgun (WGS) entry which is preliminary data.</text>
</comment>
<feature type="region of interest" description="Disordered" evidence="1">
    <location>
        <begin position="233"/>
        <end position="299"/>
    </location>
</feature>
<evidence type="ECO:0000313" key="2">
    <source>
        <dbReference type="EMBL" id="KAK4665544.1"/>
    </source>
</evidence>
<accession>A0ABR0HCG7</accession>
<dbReference type="Proteomes" id="UP001326199">
    <property type="component" value="Unassembled WGS sequence"/>
</dbReference>
<proteinExistence type="predicted"/>
<organism evidence="2 3">
    <name type="scientific">Podospora pseudopauciseta</name>
    <dbReference type="NCBI Taxonomy" id="2093780"/>
    <lineage>
        <taxon>Eukaryota</taxon>
        <taxon>Fungi</taxon>
        <taxon>Dikarya</taxon>
        <taxon>Ascomycota</taxon>
        <taxon>Pezizomycotina</taxon>
        <taxon>Sordariomycetes</taxon>
        <taxon>Sordariomycetidae</taxon>
        <taxon>Sordariales</taxon>
        <taxon>Podosporaceae</taxon>
        <taxon>Podospora</taxon>
    </lineage>
</organism>
<sequence>MTTAPGFQCIGQWEDCKVVSLLHRKWKLDRERVFFSGVNRGRAHGKKARGTSTWKSWSEWKRRAASFEFELEEQQPHVLDQYQKHGDIKVTKFERQSSAAIWHKHPLDDSSGHVESPEVVTGHEEDWGALPLWDFDRARLAPCRGPRLRWPAAALPWHWPSPSVSSPFAFAFSSFSHSTSPPHRTTIAHPSQTCVPEQGPQTTSRVGADSDNRDTQVNSLCLVFWCLEEEEREREKDGRERPADSVKKRNRQFNPPALAPTATSTIYPPSSNTNRDRYPDDHRPTGQDRNLTPAIASPRPTAEREAHRLAQGFFPLIPSTLTSCPENIGFTPRLCYTYNHCRVAPDR</sequence>
<keyword evidence="3" id="KW-1185">Reference proteome</keyword>